<evidence type="ECO:0000256" key="18">
    <source>
        <dbReference type="ARBA" id="ARBA00023140"/>
    </source>
</evidence>
<dbReference type="Gene3D" id="3.40.50.720">
    <property type="entry name" value="NAD(P)-binding Rossmann-like Domain"/>
    <property type="match status" value="1"/>
</dbReference>
<name>A0AAD8ZNC1_9TELE</name>
<evidence type="ECO:0000313" key="34">
    <source>
        <dbReference type="Proteomes" id="UP001239994"/>
    </source>
</evidence>
<dbReference type="PRINTS" id="PR00081">
    <property type="entry name" value="GDHRDH"/>
</dbReference>
<evidence type="ECO:0000259" key="31">
    <source>
        <dbReference type="PROSITE" id="PS50011"/>
    </source>
</evidence>
<dbReference type="InterPro" id="IPR036396">
    <property type="entry name" value="Cyt_P450_sf"/>
</dbReference>
<dbReference type="InterPro" id="IPR002347">
    <property type="entry name" value="SDR_fam"/>
</dbReference>
<evidence type="ECO:0000256" key="21">
    <source>
        <dbReference type="ARBA" id="ARBA00038849"/>
    </source>
</evidence>
<evidence type="ECO:0000256" key="15">
    <source>
        <dbReference type="ARBA" id="ARBA00022857"/>
    </source>
</evidence>
<dbReference type="GO" id="GO:0005777">
    <property type="term" value="C:peroxisome"/>
    <property type="evidence" value="ECO:0007669"/>
    <property type="project" value="UniProtKB-SubCell"/>
</dbReference>
<dbReference type="GO" id="GO:0004497">
    <property type="term" value="F:monooxygenase activity"/>
    <property type="evidence" value="ECO:0007669"/>
    <property type="project" value="InterPro"/>
</dbReference>
<dbReference type="PROSITE" id="PS00107">
    <property type="entry name" value="PROTEIN_KINASE_ATP"/>
    <property type="match status" value="1"/>
</dbReference>
<dbReference type="GO" id="GO:0019166">
    <property type="term" value="F:trans-2-enoyl-CoA reductase (NADPH) activity"/>
    <property type="evidence" value="ECO:0007669"/>
    <property type="project" value="UniProtKB-EC"/>
</dbReference>
<evidence type="ECO:0000313" key="33">
    <source>
        <dbReference type="EMBL" id="KAK1802452.1"/>
    </source>
</evidence>
<keyword evidence="12" id="KW-0418">Kinase</keyword>
<sequence>MMTSSFDLSRRNPQEDFELIQRIGSGTYGDVYKARNVSTGELAAIKVIKLEPGEWRRVCLGESLARMELFLFFATLLQHFRFTPPPGVSEEQLDLMPAVGFTFGEGMGVECGCVLRQAHLSPLALSGGFGAGEDFAVVQQEITMMKDCKHSNIVAYFGSYLRRDKLWICMEYCGGGSLQDIYHVTGPLTESQIAYVSRETLQGLYYLHSKGKMHRDIKGANILLTDNGYVKLADFGVSAQITATLAKRKSFIGTPYWMAPEVAAVERKGGYNHLCDIWAVGITAIELAELQPPMFELHPMRALFLMTKSNFQPPKLKDKVKWTNNFHNFVKLSLTKNPKKRPSADKLLQHPFVSQPLSRTLAIELLDKASNPDQTLYTDFDDDDPESEFKYRGLFLPLSSLSCRGLRFAAAHRKPPISVPQRIHSKSRTAREGKTLSEINFGQVKFDPPLRKETEPHHEPLDTDDFLDCAEEIYYTARSNLDLHMDYGPDSPTGSLLGGNKSLLKSVEEELHQRGHEAHLEEEEEEEEEDDEMHQMKSSTIRPRVPPPLPPKPKTSIGPAESLSTEYDDHPGTIKHCPVSQSPARLAANVPPRPPPPRMVHHKFSSLGNGVAVCDRRGAGESASAEKESITPSAVPTARVDKKDIPMGACFSKVFNGCPLKIHCATSWINPDTRDQYLIFGAEEGIYTLNLNELHETSMEQLFPRRCTWLYVMNNTLLSISGKASQLYSHSLIGLFEHARQMQKLPVAIPTHKLPDKIIPRKFSVSNKIPDTKGCQKCCVVRNPYTGHKYLCGALQSGVILQEWVEPMQKFMLVKLVRSLFSVPVSCLKNIDFPLPCPLEVFEMLVVPEHQYPLICMAVSKGTELNQVVRFETLNPNSTSSWFTESDAPQSCVIHVTQLERDTILVCLDRCIKIVNLQGRLKSSRKLSSELTFNFQIEAIGKNTCQVTQEISDNTRIFRLLGSDRYLCIWSVQQTNMSISSVFRPGLFNHKVAIVTGGGTGIGKAITSELLHLGCSVVISSRKLQRLETTAEELSHRIPASNPARVTPVRCNIRDEEEVKNLVASTLQLYGRIDFLVNNGGGQFSSAVANMSLKGWKAVIDTNLTGTFLCCKEVYSAWMREHGGAIVNIIADMWKGFPGMAHTGAARAAVDNLTKSLAIEWASSGVRINSVAPGTIFSKTAMENYKELGPMMFKMASPCIPAKRLGVPEEISPAVCFLLSPAASFITGAVLKVDAGQSLYSTVWEIPDHCAWPVAPEGENTDTLREILKEPRSKL</sequence>
<dbReference type="SUPFAM" id="SSF48264">
    <property type="entry name" value="Cytochrome P450"/>
    <property type="match status" value="1"/>
</dbReference>
<keyword evidence="9" id="KW-0597">Phosphoprotein</keyword>
<dbReference type="PROSITE" id="PS50011">
    <property type="entry name" value="PROTEIN_KINASE_DOM"/>
    <property type="match status" value="1"/>
</dbReference>
<comment type="caution">
    <text evidence="33">The sequence shown here is derived from an EMBL/GenBank/DDBJ whole genome shotgun (WGS) entry which is preliminary data.</text>
</comment>
<evidence type="ECO:0000256" key="13">
    <source>
        <dbReference type="ARBA" id="ARBA00022832"/>
    </source>
</evidence>
<comment type="subunit">
    <text evidence="20">Interacts with PEX5, probably required to target it into peroxisomes.</text>
</comment>
<organism evidence="33 34">
    <name type="scientific">Electrophorus voltai</name>
    <dbReference type="NCBI Taxonomy" id="2609070"/>
    <lineage>
        <taxon>Eukaryota</taxon>
        <taxon>Metazoa</taxon>
        <taxon>Chordata</taxon>
        <taxon>Craniata</taxon>
        <taxon>Vertebrata</taxon>
        <taxon>Euteleostomi</taxon>
        <taxon>Actinopterygii</taxon>
        <taxon>Neopterygii</taxon>
        <taxon>Teleostei</taxon>
        <taxon>Ostariophysi</taxon>
        <taxon>Gymnotiformes</taxon>
        <taxon>Gymnotoidei</taxon>
        <taxon>Gymnotidae</taxon>
        <taxon>Electrophorus</taxon>
    </lineage>
</organism>
<feature type="compositionally biased region" description="Basic and acidic residues" evidence="30">
    <location>
        <begin position="509"/>
        <end position="519"/>
    </location>
</feature>
<evidence type="ECO:0000256" key="11">
    <source>
        <dbReference type="ARBA" id="ARBA00022741"/>
    </source>
</evidence>
<evidence type="ECO:0000256" key="4">
    <source>
        <dbReference type="ARBA" id="ARBA00008874"/>
    </source>
</evidence>
<evidence type="ECO:0000256" key="9">
    <source>
        <dbReference type="ARBA" id="ARBA00022553"/>
    </source>
</evidence>
<evidence type="ECO:0000256" key="28">
    <source>
        <dbReference type="ARBA" id="ARBA00049559"/>
    </source>
</evidence>
<evidence type="ECO:0000256" key="29">
    <source>
        <dbReference type="PROSITE-ProRule" id="PRU10141"/>
    </source>
</evidence>
<evidence type="ECO:0000256" key="12">
    <source>
        <dbReference type="ARBA" id="ARBA00022777"/>
    </source>
</evidence>
<dbReference type="GO" id="GO:0005506">
    <property type="term" value="F:iron ion binding"/>
    <property type="evidence" value="ECO:0007669"/>
    <property type="project" value="InterPro"/>
</dbReference>
<dbReference type="GO" id="GO:0006631">
    <property type="term" value="P:fatty acid metabolic process"/>
    <property type="evidence" value="ECO:0007669"/>
    <property type="project" value="UniProtKB-KW"/>
</dbReference>
<evidence type="ECO:0000256" key="26">
    <source>
        <dbReference type="ARBA" id="ARBA00049251"/>
    </source>
</evidence>
<dbReference type="InterPro" id="IPR011009">
    <property type="entry name" value="Kinase-like_dom_sf"/>
</dbReference>
<dbReference type="InterPro" id="IPR001128">
    <property type="entry name" value="Cyt_P450"/>
</dbReference>
<feature type="compositionally biased region" description="Pro residues" evidence="30">
    <location>
        <begin position="544"/>
        <end position="553"/>
    </location>
</feature>
<dbReference type="PROSITE" id="PS50219">
    <property type="entry name" value="CNH"/>
    <property type="match status" value="1"/>
</dbReference>
<keyword evidence="16" id="KW-0560">Oxidoreductase</keyword>
<dbReference type="FunFam" id="1.10.510.10:FF:000031">
    <property type="entry name" value="Mitogen-activated protein kinase kinase kinase kinase"/>
    <property type="match status" value="1"/>
</dbReference>
<dbReference type="SUPFAM" id="SSF56112">
    <property type="entry name" value="Protein kinase-like (PK-like)"/>
    <property type="match status" value="1"/>
</dbReference>
<dbReference type="Gene3D" id="3.30.200.20">
    <property type="entry name" value="Phosphorylase Kinase, domain 1"/>
    <property type="match status" value="1"/>
</dbReference>
<comment type="catalytic activity">
    <reaction evidence="26">
        <text>a (2E)-enoyl-CoA + NADPH + H(+) = a 2,3-saturated acyl-CoA + NADP(+)</text>
        <dbReference type="Rhea" id="RHEA:33763"/>
        <dbReference type="ChEBI" id="CHEBI:15378"/>
        <dbReference type="ChEBI" id="CHEBI:57783"/>
        <dbReference type="ChEBI" id="CHEBI:58349"/>
        <dbReference type="ChEBI" id="CHEBI:58856"/>
        <dbReference type="ChEBI" id="CHEBI:65111"/>
        <dbReference type="EC" id="1.3.1.38"/>
    </reaction>
    <physiologicalReaction direction="left-to-right" evidence="26">
        <dbReference type="Rhea" id="RHEA:33764"/>
    </physiologicalReaction>
</comment>
<evidence type="ECO:0000256" key="1">
    <source>
        <dbReference type="ARBA" id="ARBA00001946"/>
    </source>
</evidence>
<dbReference type="SUPFAM" id="SSF51735">
    <property type="entry name" value="NAD(P)-binding Rossmann-fold domains"/>
    <property type="match status" value="1"/>
</dbReference>
<comment type="catalytic activity">
    <reaction evidence="28">
        <text>(2E)-octenoyl-CoA + NADPH + H(+) = octanoyl-CoA + NADP(+)</text>
        <dbReference type="Rhea" id="RHEA:44952"/>
        <dbReference type="ChEBI" id="CHEBI:15378"/>
        <dbReference type="ChEBI" id="CHEBI:57386"/>
        <dbReference type="ChEBI" id="CHEBI:57783"/>
        <dbReference type="ChEBI" id="CHEBI:58349"/>
        <dbReference type="ChEBI" id="CHEBI:62242"/>
    </reaction>
    <physiologicalReaction direction="left-to-right" evidence="28">
        <dbReference type="Rhea" id="RHEA:44953"/>
    </physiologicalReaction>
</comment>
<dbReference type="InterPro" id="IPR017441">
    <property type="entry name" value="Protein_kinase_ATP_BS"/>
</dbReference>
<dbReference type="Proteomes" id="UP001239994">
    <property type="component" value="Unassembled WGS sequence"/>
</dbReference>
<evidence type="ECO:0000256" key="5">
    <source>
        <dbReference type="ARBA" id="ARBA00010617"/>
    </source>
</evidence>
<dbReference type="InterPro" id="IPR050629">
    <property type="entry name" value="STE20/SPS1-PAK"/>
</dbReference>
<evidence type="ECO:0000256" key="27">
    <source>
        <dbReference type="ARBA" id="ARBA00049386"/>
    </source>
</evidence>
<evidence type="ECO:0000256" key="20">
    <source>
        <dbReference type="ARBA" id="ARBA00038622"/>
    </source>
</evidence>
<reference evidence="33" key="1">
    <citation type="submission" date="2023-03" db="EMBL/GenBank/DDBJ databases">
        <title>Electrophorus voltai genome.</title>
        <authorList>
            <person name="Bian C."/>
        </authorList>
    </citation>
    <scope>NUCLEOTIDE SEQUENCE</scope>
    <source>
        <strain evidence="33">CB-2022</strain>
        <tissue evidence="33">Muscle</tissue>
    </source>
</reference>
<dbReference type="GO" id="GO:0005524">
    <property type="term" value="F:ATP binding"/>
    <property type="evidence" value="ECO:0007669"/>
    <property type="project" value="UniProtKB-UniRule"/>
</dbReference>
<evidence type="ECO:0000256" key="23">
    <source>
        <dbReference type="ARBA" id="ARBA00047570"/>
    </source>
</evidence>
<evidence type="ECO:0000256" key="10">
    <source>
        <dbReference type="ARBA" id="ARBA00022679"/>
    </source>
</evidence>
<proteinExistence type="inferred from homology"/>
<dbReference type="GO" id="GO:0008349">
    <property type="term" value="F:MAP kinase kinase kinase kinase activity"/>
    <property type="evidence" value="ECO:0007669"/>
    <property type="project" value="TreeGrafter"/>
</dbReference>
<evidence type="ECO:0000256" key="19">
    <source>
        <dbReference type="ARBA" id="ARBA00037124"/>
    </source>
</evidence>
<dbReference type="EC" id="2.7.11.1" evidence="6"/>
<dbReference type="AlphaFoldDB" id="A0AAD8ZNC1"/>
<evidence type="ECO:0000256" key="3">
    <source>
        <dbReference type="ARBA" id="ARBA00005194"/>
    </source>
</evidence>
<dbReference type="Pfam" id="PF13561">
    <property type="entry name" value="adh_short_C2"/>
    <property type="match status" value="1"/>
</dbReference>
<evidence type="ECO:0000256" key="8">
    <source>
        <dbReference type="ARBA" id="ARBA00022527"/>
    </source>
</evidence>
<dbReference type="GO" id="GO:0016705">
    <property type="term" value="F:oxidoreductase activity, acting on paired donors, with incorporation or reduction of molecular oxygen"/>
    <property type="evidence" value="ECO:0007669"/>
    <property type="project" value="InterPro"/>
</dbReference>
<dbReference type="SMART" id="SM00220">
    <property type="entry name" value="S_TKc"/>
    <property type="match status" value="1"/>
</dbReference>
<comment type="function">
    <text evidence="19">Participates in chain elongation of fatty acids. Catalyzes the reduction of trans-2-enoyl-CoAs of varying chain lengths from 6:1 to 16:1, having maximum activity with 10:1 CoA. Has no 2,4-dienoyl-CoA reductase activity.</text>
</comment>
<keyword evidence="7" id="KW-0444">Lipid biosynthesis</keyword>
<dbReference type="PANTHER" id="PTHR48012:SF17">
    <property type="entry name" value="MITOGEN-ACTIVATED PROTEIN KINASE KINASE KINASE KINASE 3"/>
    <property type="match status" value="1"/>
</dbReference>
<keyword evidence="17" id="KW-0443">Lipid metabolism</keyword>
<keyword evidence="13" id="KW-0276">Fatty acid metabolism</keyword>
<evidence type="ECO:0000256" key="24">
    <source>
        <dbReference type="ARBA" id="ARBA00048686"/>
    </source>
</evidence>
<protein>
    <recommendedName>
        <fullName evidence="22">Peroxisomal trans-2-enoyl-CoA reductase</fullName>
        <ecNumber evidence="21">1.3.1.38</ecNumber>
        <ecNumber evidence="6">2.7.11.1</ecNumber>
    </recommendedName>
</protein>
<evidence type="ECO:0000256" key="6">
    <source>
        <dbReference type="ARBA" id="ARBA00012513"/>
    </source>
</evidence>
<keyword evidence="11 29" id="KW-0547">Nucleotide-binding</keyword>
<dbReference type="Pfam" id="PF00780">
    <property type="entry name" value="CNH"/>
    <property type="match status" value="1"/>
</dbReference>
<feature type="domain" description="CNH" evidence="32">
    <location>
        <begin position="659"/>
        <end position="985"/>
    </location>
</feature>
<evidence type="ECO:0000256" key="2">
    <source>
        <dbReference type="ARBA" id="ARBA00004275"/>
    </source>
</evidence>
<dbReference type="InterPro" id="IPR000719">
    <property type="entry name" value="Prot_kinase_dom"/>
</dbReference>
<comment type="subcellular location">
    <subcellularLocation>
        <location evidence="2">Peroxisome</location>
    </subcellularLocation>
</comment>
<dbReference type="Pfam" id="PF00067">
    <property type="entry name" value="p450"/>
    <property type="match status" value="1"/>
</dbReference>
<feature type="domain" description="Protein kinase" evidence="31">
    <location>
        <begin position="17"/>
        <end position="353"/>
    </location>
</feature>
<keyword evidence="34" id="KW-1185">Reference proteome</keyword>
<feature type="region of interest" description="Disordered" evidence="30">
    <location>
        <begin position="509"/>
        <end position="559"/>
    </location>
</feature>
<dbReference type="Gene3D" id="1.10.630.10">
    <property type="entry name" value="Cytochrome P450"/>
    <property type="match status" value="1"/>
</dbReference>
<dbReference type="FunFam" id="3.40.50.720:FF:000335">
    <property type="entry name" value="Peroxisomal trans-2-enoyl-CoA reductase"/>
    <property type="match status" value="1"/>
</dbReference>
<gene>
    <name evidence="33" type="ORF">P4O66_022111</name>
</gene>
<evidence type="ECO:0000256" key="30">
    <source>
        <dbReference type="SAM" id="MobiDB-lite"/>
    </source>
</evidence>
<dbReference type="CDD" id="cd05369">
    <property type="entry name" value="TER_DECR_SDR_a"/>
    <property type="match status" value="1"/>
</dbReference>
<dbReference type="SMART" id="SM00036">
    <property type="entry name" value="CNH"/>
    <property type="match status" value="1"/>
</dbReference>
<comment type="catalytic activity">
    <reaction evidence="23">
        <text>(2E)-dodecenoyl-CoA + NADPH + H(+) = dodecanoyl-CoA + NADP(+)</text>
        <dbReference type="Rhea" id="RHEA:44964"/>
        <dbReference type="ChEBI" id="CHEBI:15378"/>
        <dbReference type="ChEBI" id="CHEBI:57330"/>
        <dbReference type="ChEBI" id="CHEBI:57375"/>
        <dbReference type="ChEBI" id="CHEBI:57783"/>
        <dbReference type="ChEBI" id="CHEBI:58349"/>
    </reaction>
    <physiologicalReaction direction="left-to-right" evidence="23">
        <dbReference type="Rhea" id="RHEA:44965"/>
    </physiologicalReaction>
</comment>
<evidence type="ECO:0000259" key="32">
    <source>
        <dbReference type="PROSITE" id="PS50219"/>
    </source>
</evidence>
<feature type="compositionally biased region" description="Acidic residues" evidence="30">
    <location>
        <begin position="520"/>
        <end position="532"/>
    </location>
</feature>
<evidence type="ECO:0000256" key="17">
    <source>
        <dbReference type="ARBA" id="ARBA00023098"/>
    </source>
</evidence>
<dbReference type="Pfam" id="PF00069">
    <property type="entry name" value="Pkinase"/>
    <property type="match status" value="1"/>
</dbReference>
<evidence type="ECO:0000256" key="25">
    <source>
        <dbReference type="ARBA" id="ARBA00049108"/>
    </source>
</evidence>
<dbReference type="InterPro" id="IPR036291">
    <property type="entry name" value="NAD(P)-bd_dom_sf"/>
</dbReference>
<comment type="catalytic activity">
    <reaction evidence="27">
        <text>(2E)-decenoyl-CoA + NADPH + H(+) = decanoyl-CoA + NADP(+)</text>
        <dbReference type="Rhea" id="RHEA:44960"/>
        <dbReference type="ChEBI" id="CHEBI:15378"/>
        <dbReference type="ChEBI" id="CHEBI:57783"/>
        <dbReference type="ChEBI" id="CHEBI:58349"/>
        <dbReference type="ChEBI" id="CHEBI:61406"/>
        <dbReference type="ChEBI" id="CHEBI:61430"/>
    </reaction>
    <physiologicalReaction direction="left-to-right" evidence="27">
        <dbReference type="Rhea" id="RHEA:44961"/>
    </physiologicalReaction>
</comment>
<keyword evidence="10" id="KW-0808">Transferase</keyword>
<dbReference type="Gene3D" id="1.10.510.10">
    <property type="entry name" value="Transferase(Phosphotransferase) domain 1"/>
    <property type="match status" value="1"/>
</dbReference>
<keyword evidence="14 29" id="KW-0067">ATP-binding</keyword>
<dbReference type="InterPro" id="IPR001180">
    <property type="entry name" value="CNH_dom"/>
</dbReference>
<dbReference type="CDD" id="cd06613">
    <property type="entry name" value="STKc_MAP4K3_like"/>
    <property type="match status" value="1"/>
</dbReference>
<comment type="similarity">
    <text evidence="5">Belongs to the cytochrome P450 family.</text>
</comment>
<feature type="binding site" evidence="29">
    <location>
        <position position="46"/>
    </location>
    <ligand>
        <name>ATP</name>
        <dbReference type="ChEBI" id="CHEBI:30616"/>
    </ligand>
</feature>
<dbReference type="EC" id="1.3.1.38" evidence="21"/>
<evidence type="ECO:0000256" key="16">
    <source>
        <dbReference type="ARBA" id="ARBA00023002"/>
    </source>
</evidence>
<comment type="similarity">
    <text evidence="4">Belongs to the protein kinase superfamily. STE Ser/Thr protein kinase family. STE20 subfamily.</text>
</comment>
<dbReference type="PANTHER" id="PTHR48012">
    <property type="entry name" value="STERILE20-LIKE KINASE, ISOFORM B-RELATED"/>
    <property type="match status" value="1"/>
</dbReference>
<keyword evidence="15" id="KW-0521">NADP</keyword>
<accession>A0AAD8ZNC1</accession>
<dbReference type="EMBL" id="JAROKS010000007">
    <property type="protein sequence ID" value="KAK1802452.1"/>
    <property type="molecule type" value="Genomic_DNA"/>
</dbReference>
<comment type="catalytic activity">
    <reaction evidence="24">
        <text>(2E)-tetradecenoyl-CoA + NADPH + H(+) = tetradecanoyl-CoA + NADP(+)</text>
        <dbReference type="Rhea" id="RHEA:44968"/>
        <dbReference type="ChEBI" id="CHEBI:15378"/>
        <dbReference type="ChEBI" id="CHEBI:57385"/>
        <dbReference type="ChEBI" id="CHEBI:57783"/>
        <dbReference type="ChEBI" id="CHEBI:58349"/>
        <dbReference type="ChEBI" id="CHEBI:61405"/>
    </reaction>
    <physiologicalReaction direction="left-to-right" evidence="24">
        <dbReference type="Rhea" id="RHEA:44969"/>
    </physiologicalReaction>
</comment>
<comment type="catalytic activity">
    <reaction evidence="25">
        <text>(2E)-hexenoyl-CoA + NADPH + H(+) = hexanoyl-CoA + NADP(+)</text>
        <dbReference type="Rhea" id="RHEA:44956"/>
        <dbReference type="ChEBI" id="CHEBI:15378"/>
        <dbReference type="ChEBI" id="CHEBI:57783"/>
        <dbReference type="ChEBI" id="CHEBI:58349"/>
        <dbReference type="ChEBI" id="CHEBI:62077"/>
        <dbReference type="ChEBI" id="CHEBI:62620"/>
    </reaction>
    <physiologicalReaction direction="left-to-right" evidence="25">
        <dbReference type="Rhea" id="RHEA:44957"/>
    </physiologicalReaction>
</comment>
<comment type="cofactor">
    <cofactor evidence="1">
        <name>Mg(2+)</name>
        <dbReference type="ChEBI" id="CHEBI:18420"/>
    </cofactor>
</comment>
<keyword evidence="8" id="KW-0723">Serine/threonine-protein kinase</keyword>
<dbReference type="GO" id="GO:0020037">
    <property type="term" value="F:heme binding"/>
    <property type="evidence" value="ECO:0007669"/>
    <property type="project" value="InterPro"/>
</dbReference>
<evidence type="ECO:0000256" key="7">
    <source>
        <dbReference type="ARBA" id="ARBA00022516"/>
    </source>
</evidence>
<evidence type="ECO:0000256" key="14">
    <source>
        <dbReference type="ARBA" id="ARBA00022840"/>
    </source>
</evidence>
<keyword evidence="18" id="KW-0576">Peroxisome</keyword>
<evidence type="ECO:0000256" key="22">
    <source>
        <dbReference type="ARBA" id="ARBA00041063"/>
    </source>
</evidence>
<comment type="pathway">
    <text evidence="3">Lipid metabolism; fatty acid biosynthesis.</text>
</comment>